<dbReference type="Proteomes" id="UP001458880">
    <property type="component" value="Unassembled WGS sequence"/>
</dbReference>
<reference evidence="1 2" key="1">
    <citation type="journal article" date="2024" name="BMC Genomics">
        <title>De novo assembly and annotation of Popillia japonica's genome with initial clues to its potential as an invasive pest.</title>
        <authorList>
            <person name="Cucini C."/>
            <person name="Boschi S."/>
            <person name="Funari R."/>
            <person name="Cardaioli E."/>
            <person name="Iannotti N."/>
            <person name="Marturano G."/>
            <person name="Paoli F."/>
            <person name="Bruttini M."/>
            <person name="Carapelli A."/>
            <person name="Frati F."/>
            <person name="Nardi F."/>
        </authorList>
    </citation>
    <scope>NUCLEOTIDE SEQUENCE [LARGE SCALE GENOMIC DNA]</scope>
    <source>
        <strain evidence="1">DMR45628</strain>
    </source>
</reference>
<dbReference type="EMBL" id="JASPKY010000352">
    <property type="protein sequence ID" value="KAK9704314.1"/>
    <property type="molecule type" value="Genomic_DNA"/>
</dbReference>
<comment type="caution">
    <text evidence="1">The sequence shown here is derived from an EMBL/GenBank/DDBJ whole genome shotgun (WGS) entry which is preliminary data.</text>
</comment>
<dbReference type="AlphaFoldDB" id="A0AAW1JJT0"/>
<name>A0AAW1JJT0_POPJA</name>
<protein>
    <submittedName>
        <fullName evidence="1">Uncharacterized protein</fullName>
    </submittedName>
</protein>
<keyword evidence="2" id="KW-1185">Reference proteome</keyword>
<accession>A0AAW1JJT0</accession>
<proteinExistence type="predicted"/>
<evidence type="ECO:0000313" key="1">
    <source>
        <dbReference type="EMBL" id="KAK9704314.1"/>
    </source>
</evidence>
<gene>
    <name evidence="1" type="ORF">QE152_g28374</name>
</gene>
<organism evidence="1 2">
    <name type="scientific">Popillia japonica</name>
    <name type="common">Japanese beetle</name>
    <dbReference type="NCBI Taxonomy" id="7064"/>
    <lineage>
        <taxon>Eukaryota</taxon>
        <taxon>Metazoa</taxon>
        <taxon>Ecdysozoa</taxon>
        <taxon>Arthropoda</taxon>
        <taxon>Hexapoda</taxon>
        <taxon>Insecta</taxon>
        <taxon>Pterygota</taxon>
        <taxon>Neoptera</taxon>
        <taxon>Endopterygota</taxon>
        <taxon>Coleoptera</taxon>
        <taxon>Polyphaga</taxon>
        <taxon>Scarabaeiformia</taxon>
        <taxon>Scarabaeidae</taxon>
        <taxon>Rutelinae</taxon>
        <taxon>Popillia</taxon>
    </lineage>
</organism>
<evidence type="ECO:0000313" key="2">
    <source>
        <dbReference type="Proteomes" id="UP001458880"/>
    </source>
</evidence>
<sequence>MRLERPLSGTAHTQRNRWPVVFDIRAVGYFPGARRLRIVANPSGRPDNKRSVWDMRLERPLSGTAHTQRNRWPVVFDIRAVGYFPGARRLRIVANPSGRPDNKRSVSSTHWRARGLQLDDVYL</sequence>